<proteinExistence type="predicted"/>
<protein>
    <submittedName>
        <fullName evidence="1">Uncharacterized protein</fullName>
    </submittedName>
</protein>
<feature type="non-terminal residue" evidence="1">
    <location>
        <position position="1"/>
    </location>
</feature>
<name>W1XE00_ECOLX</name>
<dbReference type="Proteomes" id="UP000018853">
    <property type="component" value="Unassembled WGS sequence"/>
</dbReference>
<sequence>RDTSTIDAATYHNQIFGFHAALIHFR</sequence>
<gene>
    <name evidence="1" type="ORF">Q609_ECAC00123G0003</name>
</gene>
<dbReference type="AlphaFoldDB" id="W1XE00"/>
<dbReference type="EMBL" id="AZLZ01000123">
    <property type="protein sequence ID" value="ETJ28341.1"/>
    <property type="molecule type" value="Genomic_DNA"/>
</dbReference>
<evidence type="ECO:0000313" key="1">
    <source>
        <dbReference type="EMBL" id="ETJ28341.1"/>
    </source>
</evidence>
<reference evidence="1 2" key="1">
    <citation type="submission" date="2013-12" db="EMBL/GenBank/DDBJ databases">
        <title>A Varibaculum cambriense genome reconstructed from a premature infant gut community with otherwise low bacterial novelty that shifts toward anaerobic metabolism during the third week of life.</title>
        <authorList>
            <person name="Brown C.T."/>
            <person name="Sharon I."/>
            <person name="Thomas B.C."/>
            <person name="Castelle C.J."/>
            <person name="Morowitz M.J."/>
            <person name="Banfield J.F."/>
        </authorList>
    </citation>
    <scope>NUCLEOTIDE SEQUENCE [LARGE SCALE GENOMIC DNA]</scope>
    <source>
        <strain evidence="2">DORA_A_5_14_21</strain>
    </source>
</reference>
<accession>W1XE00</accession>
<evidence type="ECO:0000313" key="2">
    <source>
        <dbReference type="Proteomes" id="UP000018853"/>
    </source>
</evidence>
<organism evidence="1 2">
    <name type="scientific">Escherichia coli DORA_A_5_14_21</name>
    <dbReference type="NCBI Taxonomy" id="1403943"/>
    <lineage>
        <taxon>Bacteria</taxon>
        <taxon>Pseudomonadati</taxon>
        <taxon>Pseudomonadota</taxon>
        <taxon>Gammaproteobacteria</taxon>
        <taxon>Enterobacterales</taxon>
        <taxon>Enterobacteriaceae</taxon>
        <taxon>Escherichia</taxon>
    </lineage>
</organism>
<comment type="caution">
    <text evidence="1">The sequence shown here is derived from an EMBL/GenBank/DDBJ whole genome shotgun (WGS) entry which is preliminary data.</text>
</comment>